<comment type="catalytic activity">
    <reaction evidence="5 6">
        <text>O-phospho-L-threonyl-[protein] + H2O = L-threonyl-[protein] + phosphate</text>
        <dbReference type="Rhea" id="RHEA:47004"/>
        <dbReference type="Rhea" id="RHEA-COMP:11060"/>
        <dbReference type="Rhea" id="RHEA-COMP:11605"/>
        <dbReference type="ChEBI" id="CHEBI:15377"/>
        <dbReference type="ChEBI" id="CHEBI:30013"/>
        <dbReference type="ChEBI" id="CHEBI:43474"/>
        <dbReference type="ChEBI" id="CHEBI:61977"/>
        <dbReference type="EC" id="3.1.3.16"/>
    </reaction>
</comment>
<dbReference type="EMBL" id="LR999453">
    <property type="protein sequence ID" value="CAE5993155.1"/>
    <property type="molecule type" value="Genomic_DNA"/>
</dbReference>
<dbReference type="Pfam" id="PF03031">
    <property type="entry name" value="NIF"/>
    <property type="match status" value="1"/>
</dbReference>
<organism evidence="9 10">
    <name type="scientific">Arabidopsis arenosa</name>
    <name type="common">Sand rock-cress</name>
    <name type="synonym">Cardaminopsis arenosa</name>
    <dbReference type="NCBI Taxonomy" id="38785"/>
    <lineage>
        <taxon>Eukaryota</taxon>
        <taxon>Viridiplantae</taxon>
        <taxon>Streptophyta</taxon>
        <taxon>Embryophyta</taxon>
        <taxon>Tracheophyta</taxon>
        <taxon>Spermatophyta</taxon>
        <taxon>Magnoliopsida</taxon>
        <taxon>eudicotyledons</taxon>
        <taxon>Gunneridae</taxon>
        <taxon>Pentapetalae</taxon>
        <taxon>rosids</taxon>
        <taxon>malvids</taxon>
        <taxon>Brassicales</taxon>
        <taxon>Brassicaceae</taxon>
        <taxon>Camelineae</taxon>
        <taxon>Arabidopsis</taxon>
    </lineage>
</organism>
<dbReference type="GO" id="GO:0005634">
    <property type="term" value="C:nucleus"/>
    <property type="evidence" value="ECO:0007669"/>
    <property type="project" value="UniProtKB-SubCell"/>
</dbReference>
<keyword evidence="10" id="KW-1185">Reference proteome</keyword>
<dbReference type="InterPro" id="IPR039189">
    <property type="entry name" value="Fcp1"/>
</dbReference>
<evidence type="ECO:0000259" key="8">
    <source>
        <dbReference type="PROSITE" id="PS50969"/>
    </source>
</evidence>
<dbReference type="SUPFAM" id="SSF56784">
    <property type="entry name" value="HAD-like"/>
    <property type="match status" value="1"/>
</dbReference>
<dbReference type="InterPro" id="IPR023214">
    <property type="entry name" value="HAD_sf"/>
</dbReference>
<dbReference type="NCBIfam" id="TIGR02250">
    <property type="entry name" value="FCP1_euk"/>
    <property type="match status" value="1"/>
</dbReference>
<evidence type="ECO:0000256" key="4">
    <source>
        <dbReference type="ARBA" id="ARBA00047761"/>
    </source>
</evidence>
<dbReference type="PROSITE" id="PS50969">
    <property type="entry name" value="FCP1"/>
    <property type="match status" value="1"/>
</dbReference>
<dbReference type="EC" id="3.1.3.16" evidence="6"/>
<evidence type="ECO:0000256" key="7">
    <source>
        <dbReference type="SAM" id="Coils"/>
    </source>
</evidence>
<keyword evidence="7" id="KW-0175">Coiled coil</keyword>
<comment type="function">
    <text evidence="6">This promotes the activity of RNA polymerase II.</text>
</comment>
<comment type="subcellular location">
    <subcellularLocation>
        <location evidence="1 6">Nucleus</location>
    </subcellularLocation>
</comment>
<evidence type="ECO:0000256" key="1">
    <source>
        <dbReference type="ARBA" id="ARBA00004123"/>
    </source>
</evidence>
<name>A0A8S2A6A4_ARAAE</name>
<sequence>MFVVRKHSLQPKSKRRKRSSLSCFDDFVKRLQNHATRFKKRLTTLRDKTRNKLACLNDEKKKKKKLHLVLDLDHTLIHTVLVSDLSEREKYLLEEADSRQDLWRCNIDSPYEFIIKLRPFLHEFLLEANKLFTMHVYTMGNSCYAQDVLKLIDPDKVYFGNRVITREASPCNKTLDLLVADTRRVVIVDDTISVWPHHKRNLLQITKYIYFKVDGTKWNSYAEAKKDESRSKGSLANVLKFLEDVHKRFEEKLDSKDLRLLIPYPCRQCCF</sequence>
<dbReference type="InterPro" id="IPR036412">
    <property type="entry name" value="HAD-like_sf"/>
</dbReference>
<reference evidence="9" key="1">
    <citation type="submission" date="2021-01" db="EMBL/GenBank/DDBJ databases">
        <authorList>
            <person name="Bezrukov I."/>
        </authorList>
    </citation>
    <scope>NUCLEOTIDE SEQUENCE</scope>
</reference>
<gene>
    <name evidence="9" type="ORF">AARE701A_LOCUS9106</name>
</gene>
<dbReference type="GO" id="GO:0008420">
    <property type="term" value="F:RNA polymerase II CTD heptapeptide repeat phosphatase activity"/>
    <property type="evidence" value="ECO:0007669"/>
    <property type="project" value="UniProtKB-UniRule"/>
</dbReference>
<evidence type="ECO:0000256" key="5">
    <source>
        <dbReference type="ARBA" id="ARBA00048336"/>
    </source>
</evidence>
<dbReference type="InterPro" id="IPR011947">
    <property type="entry name" value="FCP1_euk"/>
</dbReference>
<dbReference type="InterPro" id="IPR004274">
    <property type="entry name" value="FCP1_dom"/>
</dbReference>
<feature type="domain" description="FCP1 homology" evidence="8">
    <location>
        <begin position="61"/>
        <end position="245"/>
    </location>
</feature>
<keyword evidence="3 6" id="KW-0539">Nucleus</keyword>
<evidence type="ECO:0000313" key="10">
    <source>
        <dbReference type="Proteomes" id="UP000682877"/>
    </source>
</evidence>
<dbReference type="PANTHER" id="PTHR23081:SF22">
    <property type="entry name" value="RNA POLYMERASE II C-TERMINAL DOMAIN PHOSPHATASE-LIKE"/>
    <property type="match status" value="1"/>
</dbReference>
<evidence type="ECO:0000256" key="2">
    <source>
        <dbReference type="ARBA" id="ARBA00022801"/>
    </source>
</evidence>
<evidence type="ECO:0000256" key="3">
    <source>
        <dbReference type="ARBA" id="ARBA00023242"/>
    </source>
</evidence>
<evidence type="ECO:0000313" key="9">
    <source>
        <dbReference type="EMBL" id="CAE5993155.1"/>
    </source>
</evidence>
<proteinExistence type="predicted"/>
<dbReference type="SMART" id="SM00577">
    <property type="entry name" value="CPDc"/>
    <property type="match status" value="1"/>
</dbReference>
<comment type="catalytic activity">
    <reaction evidence="4 6">
        <text>O-phospho-L-seryl-[protein] + H2O = L-seryl-[protein] + phosphate</text>
        <dbReference type="Rhea" id="RHEA:20629"/>
        <dbReference type="Rhea" id="RHEA-COMP:9863"/>
        <dbReference type="Rhea" id="RHEA-COMP:11604"/>
        <dbReference type="ChEBI" id="CHEBI:15377"/>
        <dbReference type="ChEBI" id="CHEBI:29999"/>
        <dbReference type="ChEBI" id="CHEBI:43474"/>
        <dbReference type="ChEBI" id="CHEBI:83421"/>
        <dbReference type="EC" id="3.1.3.16"/>
    </reaction>
</comment>
<keyword evidence="2 6" id="KW-0378">Hydrolase</keyword>
<dbReference type="Proteomes" id="UP000682877">
    <property type="component" value="Chromosome 3"/>
</dbReference>
<dbReference type="CDD" id="cd07521">
    <property type="entry name" value="HAD_FCP1-like"/>
    <property type="match status" value="1"/>
</dbReference>
<dbReference type="PANTHER" id="PTHR23081">
    <property type="entry name" value="RNA POLYMERASE II CTD PHOSPHATASE"/>
    <property type="match status" value="1"/>
</dbReference>
<dbReference type="AlphaFoldDB" id="A0A8S2A6A4"/>
<protein>
    <recommendedName>
        <fullName evidence="6">RNA polymerase II C-terminal domain phosphatase-like</fullName>
        <ecNumber evidence="6">3.1.3.16</ecNumber>
    </recommendedName>
</protein>
<evidence type="ECO:0000256" key="6">
    <source>
        <dbReference type="RuleBase" id="RU366066"/>
    </source>
</evidence>
<accession>A0A8S2A6A4</accession>
<feature type="coiled-coil region" evidence="7">
    <location>
        <begin position="28"/>
        <end position="66"/>
    </location>
</feature>
<dbReference type="Gene3D" id="3.40.50.1000">
    <property type="entry name" value="HAD superfamily/HAD-like"/>
    <property type="match status" value="1"/>
</dbReference>